<dbReference type="OrthoDB" id="431626at2759"/>
<dbReference type="InterPro" id="IPR001494">
    <property type="entry name" value="Importin-beta_N"/>
</dbReference>
<comment type="caution">
    <text evidence="6">The sequence shown here is derived from an EMBL/GenBank/DDBJ whole genome shotgun (WGS) entry which is preliminary data.</text>
</comment>
<dbReference type="GO" id="GO:0005829">
    <property type="term" value="C:cytosol"/>
    <property type="evidence" value="ECO:0007669"/>
    <property type="project" value="TreeGrafter"/>
</dbReference>
<dbReference type="STRING" id="698492.A0A0E9NHZ5"/>
<organism evidence="6 7">
    <name type="scientific">Saitoella complicata (strain BCRC 22490 / CBS 7301 / JCM 7358 / NBRC 10748 / NRRL Y-17804)</name>
    <dbReference type="NCBI Taxonomy" id="698492"/>
    <lineage>
        <taxon>Eukaryota</taxon>
        <taxon>Fungi</taxon>
        <taxon>Dikarya</taxon>
        <taxon>Ascomycota</taxon>
        <taxon>Taphrinomycotina</taxon>
        <taxon>Taphrinomycotina incertae sedis</taxon>
        <taxon>Saitoella</taxon>
    </lineage>
</organism>
<reference evidence="6 7" key="1">
    <citation type="journal article" date="2011" name="J. Gen. Appl. Microbiol.">
        <title>Draft genome sequencing of the enigmatic yeast Saitoella complicata.</title>
        <authorList>
            <person name="Nishida H."/>
            <person name="Hamamoto M."/>
            <person name="Sugiyama J."/>
        </authorList>
    </citation>
    <scope>NUCLEOTIDE SEQUENCE [LARGE SCALE GENOMIC DNA]</scope>
    <source>
        <strain evidence="6 7">NRRL Y-17804</strain>
    </source>
</reference>
<evidence type="ECO:0000259" key="5">
    <source>
        <dbReference type="PROSITE" id="PS50166"/>
    </source>
</evidence>
<dbReference type="Proteomes" id="UP000033140">
    <property type="component" value="Unassembled WGS sequence"/>
</dbReference>
<dbReference type="RefSeq" id="XP_019023223.1">
    <property type="nucleotide sequence ID" value="XM_019170733.1"/>
</dbReference>
<keyword evidence="2" id="KW-0813">Transport</keyword>
<dbReference type="SUPFAM" id="SSF48371">
    <property type="entry name" value="ARM repeat"/>
    <property type="match status" value="1"/>
</dbReference>
<keyword evidence="3" id="KW-0653">Protein transport</keyword>
<dbReference type="EMBL" id="BACD03000023">
    <property type="protein sequence ID" value="GAO49487.1"/>
    <property type="molecule type" value="Genomic_DNA"/>
</dbReference>
<dbReference type="AlphaFoldDB" id="A0A0E9NHZ5"/>
<dbReference type="GO" id="GO:0006606">
    <property type="term" value="P:protein import into nucleus"/>
    <property type="evidence" value="ECO:0007669"/>
    <property type="project" value="TreeGrafter"/>
</dbReference>
<name>A0A0E9NHZ5_SAICN</name>
<evidence type="ECO:0000256" key="3">
    <source>
        <dbReference type="ARBA" id="ARBA00022927"/>
    </source>
</evidence>
<gene>
    <name evidence="6" type="ORF">G7K_3636-t1</name>
</gene>
<reference evidence="6 7" key="3">
    <citation type="journal article" date="2015" name="Genome Announc.">
        <title>Draft Genome Sequence of the Archiascomycetous Yeast Saitoella complicata.</title>
        <authorList>
            <person name="Yamauchi K."/>
            <person name="Kondo S."/>
            <person name="Hamamoto M."/>
            <person name="Takahashi Y."/>
            <person name="Ogura Y."/>
            <person name="Hayashi T."/>
            <person name="Nishida H."/>
        </authorList>
    </citation>
    <scope>NUCLEOTIDE SEQUENCE [LARGE SCALE GENOMIC DNA]</scope>
    <source>
        <strain evidence="6 7">NRRL Y-17804</strain>
    </source>
</reference>
<evidence type="ECO:0000313" key="7">
    <source>
        <dbReference type="Proteomes" id="UP000033140"/>
    </source>
</evidence>
<dbReference type="PANTHER" id="PTHR10997:SF9">
    <property type="entry name" value="IMPORTIN-9"/>
    <property type="match status" value="1"/>
</dbReference>
<comment type="subcellular location">
    <subcellularLocation>
        <location evidence="1">Nucleus</location>
    </subcellularLocation>
</comment>
<evidence type="ECO:0000256" key="4">
    <source>
        <dbReference type="ARBA" id="ARBA00023242"/>
    </source>
</evidence>
<feature type="domain" description="Importin N-terminal" evidence="5">
    <location>
        <begin position="23"/>
        <end position="101"/>
    </location>
</feature>
<dbReference type="Gene3D" id="1.25.10.10">
    <property type="entry name" value="Leucine-rich Repeat Variant"/>
    <property type="match status" value="1"/>
</dbReference>
<dbReference type="Pfam" id="PF25018">
    <property type="entry name" value="HEAT_IPO9_c"/>
    <property type="match status" value="1"/>
</dbReference>
<keyword evidence="7" id="KW-1185">Reference proteome</keyword>
<accession>A0A0E9NHZ5</accession>
<sequence>MESDLLPLLAATQSADQNARLSAELSLRQLQGQAGFPVGLSNIAASNDVDQPLRQSALILLKSYVLNNWSAESENHNPTIPIATPTAKEHVRTTLFPLLRSPSSLILRSAAYVIARIAHADYPEQWPTFMDGVMSMMKEGGVGTTGALTVLKEFVDEGLAEDQFFSVAPDLVQTLYGIVSTEHVDNTSKSKAVSIFRSSVDLLEMFKDTHAEPIRVFADGSLPPWLKLFCQAVSLPVVDPSNPEEVNESLVELQIEALRTINKLRLIFPSHLSRHLPTTFPSLFTALNALTPIYVATPHPSISTTAEGESISLDVLATEHLEFLSIALGHRAITASLGSDGIPRIIYLLSTFAIAREEEVEAWEDDAEKFVGDMGGDVSARWTVRIACGQLVAELAEKREEEVITALLNEVRAAFSDREWRRQESTLFLLGHVVMAEDGDDLEPERFQGIDQLLQQCLSAEQMLLQGRALILAGEVASLWTPEQGVRLVGKCLEAMQPDKGVILRYSGLKGLQRLCSILDKDALHSHQTHIIDVASSFVPSKSSDLLSVVLETLTSAIRVDYKACISSDKVIPLLFEVAASCPGDPWLTGIVGDAFEAMAKSAGNYVAVCQRALPPLSQFLNGEEQEGLTSVAVELLNSLTASGLSPLPEGYIATVLPGLAKVMSTTDDLEVLQSGQEVLRNLVQKDPAQIQAFSDGQHDGLSIVMVILSRCLSSSFEDSAVVFAGPLIVAVIRKFAHSLGPVLPELLNAVAVRLSTASQPNCIQSLIGVFAHLSIQQSTTVVDFLKNITIGENTGLEVVLRAWCENFEVFQRYEQIKLNVVALATVFGLQMQELMNIKVKGDLVITQTNRIMTRSARRNHPETWTYIPLPAKIIKLLLHELVSEKNRTGDDDEEEVVSDDEWDEADANTMEGGMSLGQLAAFADEEDDEDIAEEDDLLKHVHLKDFTVDFFKSAVANNVSSFNELCEHFLTAREKELLRQAIV</sequence>
<evidence type="ECO:0000256" key="1">
    <source>
        <dbReference type="ARBA" id="ARBA00004123"/>
    </source>
</evidence>
<dbReference type="OMA" id="NPDQYTI"/>
<dbReference type="InterPro" id="IPR011989">
    <property type="entry name" value="ARM-like"/>
</dbReference>
<dbReference type="GO" id="GO:0005635">
    <property type="term" value="C:nuclear envelope"/>
    <property type="evidence" value="ECO:0007669"/>
    <property type="project" value="TreeGrafter"/>
</dbReference>
<protein>
    <recommendedName>
        <fullName evidence="5">Importin N-terminal domain-containing protein</fullName>
    </recommendedName>
</protein>
<dbReference type="GO" id="GO:0031267">
    <property type="term" value="F:small GTPase binding"/>
    <property type="evidence" value="ECO:0007669"/>
    <property type="project" value="InterPro"/>
</dbReference>
<dbReference type="InterPro" id="IPR056840">
    <property type="entry name" value="HEAT_IPO9_central"/>
</dbReference>
<proteinExistence type="predicted"/>
<keyword evidence="4" id="KW-0539">Nucleus</keyword>
<dbReference type="PANTHER" id="PTHR10997">
    <property type="entry name" value="IMPORTIN-7, 8, 11"/>
    <property type="match status" value="1"/>
</dbReference>
<evidence type="ECO:0000313" key="6">
    <source>
        <dbReference type="EMBL" id="GAO49487.1"/>
    </source>
</evidence>
<dbReference type="InterPro" id="IPR016024">
    <property type="entry name" value="ARM-type_fold"/>
</dbReference>
<reference evidence="6 7" key="2">
    <citation type="journal article" date="2014" name="J. Gen. Appl. Microbiol.">
        <title>The early diverging ascomycetous budding yeast Saitoella complicata has three histone deacetylases belonging to the Clr6, Hos2, and Rpd3 lineages.</title>
        <authorList>
            <person name="Nishida H."/>
            <person name="Matsumoto T."/>
            <person name="Kondo S."/>
            <person name="Hamamoto M."/>
            <person name="Yoshikawa H."/>
        </authorList>
    </citation>
    <scope>NUCLEOTIDE SEQUENCE [LARGE SCALE GENOMIC DNA]</scope>
    <source>
        <strain evidence="6 7">NRRL Y-17804</strain>
    </source>
</reference>
<dbReference type="Pfam" id="PF03810">
    <property type="entry name" value="IBN_N"/>
    <property type="match status" value="1"/>
</dbReference>
<dbReference type="PROSITE" id="PS50166">
    <property type="entry name" value="IMPORTIN_B_NT"/>
    <property type="match status" value="1"/>
</dbReference>
<evidence type="ECO:0000256" key="2">
    <source>
        <dbReference type="ARBA" id="ARBA00022448"/>
    </source>
</evidence>
<dbReference type="SMART" id="SM00913">
    <property type="entry name" value="IBN_N"/>
    <property type="match status" value="1"/>
</dbReference>